<accession>A0A178UA44</accession>
<comment type="caution">
    <text evidence="1">The sequence shown here is derived from an EMBL/GenBank/DDBJ whole genome shotgun (WGS) entry which is preliminary data.</text>
</comment>
<dbReference type="AlphaFoldDB" id="A0A178UA44"/>
<organism evidence="1 2">
    <name type="scientific">Arabidopsis thaliana</name>
    <name type="common">Mouse-ear cress</name>
    <dbReference type="NCBI Taxonomy" id="3702"/>
    <lineage>
        <taxon>Eukaryota</taxon>
        <taxon>Viridiplantae</taxon>
        <taxon>Streptophyta</taxon>
        <taxon>Embryophyta</taxon>
        <taxon>Tracheophyta</taxon>
        <taxon>Spermatophyta</taxon>
        <taxon>Magnoliopsida</taxon>
        <taxon>eudicotyledons</taxon>
        <taxon>Gunneridae</taxon>
        <taxon>Pentapetalae</taxon>
        <taxon>rosids</taxon>
        <taxon>malvids</taxon>
        <taxon>Brassicales</taxon>
        <taxon>Brassicaceae</taxon>
        <taxon>Camelineae</taxon>
        <taxon>Arabidopsis</taxon>
    </lineage>
</organism>
<evidence type="ECO:0000313" key="2">
    <source>
        <dbReference type="Proteomes" id="UP000078284"/>
    </source>
</evidence>
<gene>
    <name evidence="1" type="ordered locus">AXX17_At5g09390</name>
</gene>
<reference evidence="2" key="1">
    <citation type="journal article" date="2016" name="Proc. Natl. Acad. Sci. U.S.A.">
        <title>Chromosome-level assembly of Arabidopsis thaliana Ler reveals the extent of translocation and inversion polymorphisms.</title>
        <authorList>
            <person name="Zapata L."/>
            <person name="Ding J."/>
            <person name="Willing E.M."/>
            <person name="Hartwig B."/>
            <person name="Bezdan D."/>
            <person name="Jiao W.B."/>
            <person name="Patel V."/>
            <person name="Velikkakam James G."/>
            <person name="Koornneef M."/>
            <person name="Ossowski S."/>
            <person name="Schneeberger K."/>
        </authorList>
    </citation>
    <scope>NUCLEOTIDE SEQUENCE [LARGE SCALE GENOMIC DNA]</scope>
    <source>
        <strain evidence="2">cv. Landsberg erecta</strain>
    </source>
</reference>
<dbReference type="EMBL" id="LUHQ01000005">
    <property type="protein sequence ID" value="OAO90530.1"/>
    <property type="molecule type" value="Genomic_DNA"/>
</dbReference>
<proteinExistence type="predicted"/>
<sequence>MVTKEQVEASLTSKLKPIHLVSFLRLLSSFNFIY</sequence>
<dbReference type="Proteomes" id="UP000078284">
    <property type="component" value="Chromosome 5"/>
</dbReference>
<protein>
    <submittedName>
        <fullName evidence="1">Uncharacterized protein</fullName>
    </submittedName>
</protein>
<name>A0A178UA44_ARATH</name>
<evidence type="ECO:0000313" key="1">
    <source>
        <dbReference type="EMBL" id="OAO90530.1"/>
    </source>
</evidence>